<feature type="compositionally biased region" description="Acidic residues" evidence="1">
    <location>
        <begin position="211"/>
        <end position="223"/>
    </location>
</feature>
<evidence type="ECO:0000256" key="1">
    <source>
        <dbReference type="SAM" id="MobiDB-lite"/>
    </source>
</evidence>
<evidence type="ECO:0000313" key="3">
    <source>
        <dbReference type="Proteomes" id="UP000007305"/>
    </source>
</evidence>
<proteinExistence type="predicted"/>
<reference evidence="2" key="2">
    <citation type="submission" date="2019-07" db="EMBL/GenBank/DDBJ databases">
        <authorList>
            <person name="Seetharam A."/>
            <person name="Woodhouse M."/>
            <person name="Cannon E."/>
        </authorList>
    </citation>
    <scope>NUCLEOTIDE SEQUENCE [LARGE SCALE GENOMIC DNA]</scope>
    <source>
        <strain evidence="2">cv. B73</strain>
    </source>
</reference>
<feature type="region of interest" description="Disordered" evidence="1">
    <location>
        <begin position="187"/>
        <end position="256"/>
    </location>
</feature>
<accession>A0A804LF19</accession>
<dbReference type="AlphaFoldDB" id="A0A804LF19"/>
<dbReference type="Proteomes" id="UP000007305">
    <property type="component" value="Chromosome 1"/>
</dbReference>
<feature type="region of interest" description="Disordered" evidence="1">
    <location>
        <begin position="41"/>
        <end position="85"/>
    </location>
</feature>
<sequence length="333" mass="37630">MMLRYIGSRNAAPPPFLSQRPFPYLPIPHFLNGPRPRFHSFSPPRARPPRARACANTAQPRHATPVESPKHPASTRSRPPRHRAGGRRLGYAAVRVGGPVQAAPGAPDVQGRVPLLPPRPPRAPLRVLLGDHHHARVLVLGAHVPVLLRRLVPAAPVPRRALRGRQLRPRRRCRVLLRRRRRLLPAAHADLRQQEAAAREPGRAGQGEGRGEEEEERQEEEDREVPVQARWRGEAAAHRRRRRRRRRRRALPLQNHEGEDGVQMGVLLNPLVRSDASTMLHTHARLRAGFLDRSVWSFFPPLQVLLCFNPLQLVSMVSLSDCVHETSQNYGSL</sequence>
<dbReference type="Gramene" id="Zm00001eb006720_T001">
    <property type="protein sequence ID" value="Zm00001eb006720_P001"/>
    <property type="gene ID" value="Zm00001eb006720"/>
</dbReference>
<organism evidence="2 3">
    <name type="scientific">Zea mays</name>
    <name type="common">Maize</name>
    <dbReference type="NCBI Taxonomy" id="4577"/>
    <lineage>
        <taxon>Eukaryota</taxon>
        <taxon>Viridiplantae</taxon>
        <taxon>Streptophyta</taxon>
        <taxon>Embryophyta</taxon>
        <taxon>Tracheophyta</taxon>
        <taxon>Spermatophyta</taxon>
        <taxon>Magnoliopsida</taxon>
        <taxon>Liliopsida</taxon>
        <taxon>Poales</taxon>
        <taxon>Poaceae</taxon>
        <taxon>PACMAD clade</taxon>
        <taxon>Panicoideae</taxon>
        <taxon>Andropogonodae</taxon>
        <taxon>Andropogoneae</taxon>
        <taxon>Tripsacinae</taxon>
        <taxon>Zea</taxon>
    </lineage>
</organism>
<dbReference type="InParanoid" id="A0A804LF19"/>
<feature type="compositionally biased region" description="Basic residues" evidence="1">
    <location>
        <begin position="238"/>
        <end position="250"/>
    </location>
</feature>
<keyword evidence="3" id="KW-1185">Reference proteome</keyword>
<reference evidence="3" key="1">
    <citation type="submission" date="2015-12" db="EMBL/GenBank/DDBJ databases">
        <title>Update maize B73 reference genome by single molecule sequencing technologies.</title>
        <authorList>
            <consortium name="Maize Genome Sequencing Project"/>
            <person name="Ware D."/>
        </authorList>
    </citation>
    <scope>NUCLEOTIDE SEQUENCE [LARGE SCALE GENOMIC DNA]</scope>
    <source>
        <strain evidence="3">cv. B73</strain>
    </source>
</reference>
<dbReference type="PROSITE" id="PS50096">
    <property type="entry name" value="IQ"/>
    <property type="match status" value="1"/>
</dbReference>
<evidence type="ECO:0000313" key="2">
    <source>
        <dbReference type="EnsemblPlants" id="Zm00001eb006720_P001"/>
    </source>
</evidence>
<reference evidence="2" key="3">
    <citation type="submission" date="2021-05" db="UniProtKB">
        <authorList>
            <consortium name="EnsemblPlants"/>
        </authorList>
    </citation>
    <scope>IDENTIFICATION</scope>
    <source>
        <strain evidence="2">cv. B73</strain>
    </source>
</reference>
<dbReference type="EnsemblPlants" id="Zm00001eb006720_T001">
    <property type="protein sequence ID" value="Zm00001eb006720_P001"/>
    <property type="gene ID" value="Zm00001eb006720"/>
</dbReference>
<protein>
    <submittedName>
        <fullName evidence="2">Uncharacterized protein</fullName>
    </submittedName>
</protein>
<name>A0A804LF19_MAIZE</name>
<feature type="compositionally biased region" description="Basic and acidic residues" evidence="1">
    <location>
        <begin position="189"/>
        <end position="202"/>
    </location>
</feature>